<evidence type="ECO:0000313" key="2">
    <source>
        <dbReference type="EMBL" id="OGG20236.1"/>
    </source>
</evidence>
<sequence length="128" mass="14072">MKDKKDKKRNLLLILAVISLTAIATVMLMGFLQAKKASPASSSKQVLGDIAQSDNNPSPTSFVKDMVKNTLNNTQTILEQTKNTVTEKVVEVEKNILQNAKDQLNSLTQSQIKTIQTQICTDWGVVTP</sequence>
<name>A0A1F6A6K8_9BACT</name>
<feature type="transmembrane region" description="Helical" evidence="1">
    <location>
        <begin position="12"/>
        <end position="32"/>
    </location>
</feature>
<organism evidence="2 3">
    <name type="scientific">Candidatus Gottesmanbacteria bacterium RIFCSPHIGHO2_02_FULL_40_13</name>
    <dbReference type="NCBI Taxonomy" id="1798384"/>
    <lineage>
        <taxon>Bacteria</taxon>
        <taxon>Candidatus Gottesmaniibacteriota</taxon>
    </lineage>
</organism>
<keyword evidence="1" id="KW-0472">Membrane</keyword>
<protein>
    <submittedName>
        <fullName evidence="2">Uncharacterized protein</fullName>
    </submittedName>
</protein>
<accession>A0A1F6A6K8</accession>
<gene>
    <name evidence="2" type="ORF">A3D03_03340</name>
</gene>
<evidence type="ECO:0000313" key="3">
    <source>
        <dbReference type="Proteomes" id="UP000177092"/>
    </source>
</evidence>
<dbReference type="Proteomes" id="UP000177092">
    <property type="component" value="Unassembled WGS sequence"/>
</dbReference>
<dbReference type="EMBL" id="MFJN01000052">
    <property type="protein sequence ID" value="OGG20236.1"/>
    <property type="molecule type" value="Genomic_DNA"/>
</dbReference>
<comment type="caution">
    <text evidence="2">The sequence shown here is derived from an EMBL/GenBank/DDBJ whole genome shotgun (WGS) entry which is preliminary data.</text>
</comment>
<proteinExistence type="predicted"/>
<keyword evidence="1" id="KW-0812">Transmembrane</keyword>
<dbReference type="AlphaFoldDB" id="A0A1F6A6K8"/>
<reference evidence="2 3" key="1">
    <citation type="journal article" date="2016" name="Nat. Commun.">
        <title>Thousands of microbial genomes shed light on interconnected biogeochemical processes in an aquifer system.</title>
        <authorList>
            <person name="Anantharaman K."/>
            <person name="Brown C.T."/>
            <person name="Hug L.A."/>
            <person name="Sharon I."/>
            <person name="Castelle C.J."/>
            <person name="Probst A.J."/>
            <person name="Thomas B.C."/>
            <person name="Singh A."/>
            <person name="Wilkins M.J."/>
            <person name="Karaoz U."/>
            <person name="Brodie E.L."/>
            <person name="Williams K.H."/>
            <person name="Hubbard S.S."/>
            <person name="Banfield J.F."/>
        </authorList>
    </citation>
    <scope>NUCLEOTIDE SEQUENCE [LARGE SCALE GENOMIC DNA]</scope>
</reference>
<dbReference type="STRING" id="1798384.A3D03_03340"/>
<evidence type="ECO:0000256" key="1">
    <source>
        <dbReference type="SAM" id="Phobius"/>
    </source>
</evidence>
<keyword evidence="1" id="KW-1133">Transmembrane helix</keyword>